<proteinExistence type="predicted"/>
<dbReference type="EnsemblMetazoa" id="MDOA004363-RA">
    <property type="protein sequence ID" value="MDOA004363-PA"/>
    <property type="gene ID" value="MDOA004363"/>
</dbReference>
<feature type="region of interest" description="Disordered" evidence="4">
    <location>
        <begin position="455"/>
        <end position="540"/>
    </location>
</feature>
<dbReference type="SMART" id="SM00674">
    <property type="entry name" value="CENPB"/>
    <property type="match status" value="1"/>
</dbReference>
<accession>A0A1I8MFF8</accession>
<dbReference type="InterPro" id="IPR009057">
    <property type="entry name" value="Homeodomain-like_sf"/>
</dbReference>
<feature type="compositionally biased region" description="Polar residues" evidence="4">
    <location>
        <begin position="509"/>
        <end position="522"/>
    </location>
</feature>
<evidence type="ECO:0000313" key="6">
    <source>
        <dbReference type="EnsemblMetazoa" id="MDOA004363-PA"/>
    </source>
</evidence>
<dbReference type="eggNOG" id="ENOG502T86A">
    <property type="taxonomic scope" value="Eukaryota"/>
</dbReference>
<dbReference type="AlphaFoldDB" id="A0A1I8MFF8"/>
<gene>
    <name evidence="6" type="primary">101891405</name>
</gene>
<sequence>MKNSTNMNNNPCNNNVTVTTAPNKVEKVMFDNRIKRKNVLALNEKVAAIREYEKRPIYKRIGRMFQCSPDQIKRIVQQKETILKAWEQRTRKSRDAKTLEMKVVRVSMLGKAVYEWIRRMMYYKDILITDGLIQKMALQFKSAMGLQNFFPHKEWCDKFRATYKIHTCDSKSLNIGYSQGHSVQIKDVMKDVLSECSPSEEDEENGVLSNDDCVSIDSSDMDGEIRTQKNRNNNNNHNNNKAVVLPTTSSTMKGMHQLVALPIQANGIPGIGQKVLVATPIVPPGQKQGSGPMTMTIIPLTSLGQASLNNNNLNASNVVAALSNTASAASSFNSSSNNRNVQQNNDDISVPNPIIEIKQEIKEEPKDEEFLEEKREETSKPSAETETPITIKKEYVTDDEEELPLAVSKPPTANLPTLLPAHVVAIPLHNRDMLEESSKDSLDDLTLSSLRKRIKTEKVSEDEETNENQKDQQMGGSESPQQQTREPITRSRTDLPPLTKAPIFHDSTIKSTTQSFSTPATSQKRKHSTGDYHNDSQDELPSIRTCAEARKYLKLIEDFALERENFRLIGLITRADEVLRELDRKETNGSVQDNEDDVDID</sequence>
<evidence type="ECO:0000256" key="4">
    <source>
        <dbReference type="SAM" id="MobiDB-lite"/>
    </source>
</evidence>
<evidence type="ECO:0000256" key="2">
    <source>
        <dbReference type="ARBA" id="ARBA00023125"/>
    </source>
</evidence>
<feature type="compositionally biased region" description="Low complexity" evidence="4">
    <location>
        <begin position="329"/>
        <end position="345"/>
    </location>
</feature>
<dbReference type="SUPFAM" id="SSF46689">
    <property type="entry name" value="Homeodomain-like"/>
    <property type="match status" value="1"/>
</dbReference>
<dbReference type="VEuPathDB" id="VectorBase:MDOMA2_004925"/>
<evidence type="ECO:0000256" key="3">
    <source>
        <dbReference type="ARBA" id="ARBA00023242"/>
    </source>
</evidence>
<feature type="domain" description="HTH CENPB-type" evidence="5">
    <location>
        <begin position="97"/>
        <end position="169"/>
    </location>
</feature>
<keyword evidence="3" id="KW-0539">Nucleus</keyword>
<feature type="compositionally biased region" description="Polar residues" evidence="4">
    <location>
        <begin position="471"/>
        <end position="486"/>
    </location>
</feature>
<dbReference type="Gene3D" id="1.10.10.60">
    <property type="entry name" value="Homeodomain-like"/>
    <property type="match status" value="2"/>
</dbReference>
<dbReference type="OrthoDB" id="7331812at2759"/>
<dbReference type="Pfam" id="PF03221">
    <property type="entry name" value="HTH_Tnp_Tc5"/>
    <property type="match status" value="1"/>
</dbReference>
<dbReference type="GO" id="GO:0005654">
    <property type="term" value="C:nucleoplasm"/>
    <property type="evidence" value="ECO:0007669"/>
    <property type="project" value="TreeGrafter"/>
</dbReference>
<dbReference type="InterPro" id="IPR007889">
    <property type="entry name" value="HTH_Psq"/>
</dbReference>
<evidence type="ECO:0000256" key="1">
    <source>
        <dbReference type="ARBA" id="ARBA00004123"/>
    </source>
</evidence>
<name>A0A1I8MFF8_MUSDO</name>
<feature type="region of interest" description="Disordered" evidence="4">
    <location>
        <begin position="329"/>
        <end position="349"/>
    </location>
</feature>
<dbReference type="GO" id="GO:0003677">
    <property type="term" value="F:DNA binding"/>
    <property type="evidence" value="ECO:0007669"/>
    <property type="project" value="UniProtKB-KW"/>
</dbReference>
<keyword evidence="2" id="KW-0238">DNA-binding</keyword>
<comment type="subcellular location">
    <subcellularLocation>
        <location evidence="1">Nucleus</location>
    </subcellularLocation>
</comment>
<protein>
    <recommendedName>
        <fullName evidence="5">HTH CENPB-type domain-containing protein</fullName>
    </recommendedName>
</protein>
<dbReference type="STRING" id="7370.A0A1I8MFF8"/>
<feature type="region of interest" description="Disordered" evidence="4">
    <location>
        <begin position="361"/>
        <end position="386"/>
    </location>
</feature>
<evidence type="ECO:0000259" key="5">
    <source>
        <dbReference type="PROSITE" id="PS51253"/>
    </source>
</evidence>
<reference evidence="6" key="1">
    <citation type="submission" date="2020-05" db="UniProtKB">
        <authorList>
            <consortium name="EnsemblMetazoa"/>
        </authorList>
    </citation>
    <scope>IDENTIFICATION</scope>
    <source>
        <strain evidence="6">Aabys</strain>
    </source>
</reference>
<dbReference type="PANTHER" id="PTHR16148:SF14">
    <property type="entry name" value="MYND-TYPE DOMAIN-CONTAINING PROTEIN"/>
    <property type="match status" value="1"/>
</dbReference>
<dbReference type="PROSITE" id="PS51253">
    <property type="entry name" value="HTH_CENPB"/>
    <property type="match status" value="1"/>
</dbReference>
<dbReference type="GO" id="GO:0005730">
    <property type="term" value="C:nucleolus"/>
    <property type="evidence" value="ECO:0007669"/>
    <property type="project" value="TreeGrafter"/>
</dbReference>
<organism evidence="6">
    <name type="scientific">Musca domestica</name>
    <name type="common">House fly</name>
    <dbReference type="NCBI Taxonomy" id="7370"/>
    <lineage>
        <taxon>Eukaryota</taxon>
        <taxon>Metazoa</taxon>
        <taxon>Ecdysozoa</taxon>
        <taxon>Arthropoda</taxon>
        <taxon>Hexapoda</taxon>
        <taxon>Insecta</taxon>
        <taxon>Pterygota</taxon>
        <taxon>Neoptera</taxon>
        <taxon>Endopterygota</taxon>
        <taxon>Diptera</taxon>
        <taxon>Brachycera</taxon>
        <taxon>Muscomorpha</taxon>
        <taxon>Muscoidea</taxon>
        <taxon>Muscidae</taxon>
        <taxon>Musca</taxon>
    </lineage>
</organism>
<dbReference type="VEuPathDB" id="VectorBase:MDOA004363"/>
<dbReference type="Pfam" id="PF04218">
    <property type="entry name" value="CENP-B_N"/>
    <property type="match status" value="1"/>
</dbReference>
<dbReference type="PANTHER" id="PTHR16148">
    <property type="entry name" value="NF-KAPPA-B-REPRESSING FACTOR-RELATED"/>
    <property type="match status" value="1"/>
</dbReference>
<dbReference type="InterPro" id="IPR006600">
    <property type="entry name" value="HTH_CenpB_DNA-bd_dom"/>
</dbReference>